<dbReference type="PROSITE" id="PS50011">
    <property type="entry name" value="PROTEIN_KINASE_DOM"/>
    <property type="match status" value="1"/>
</dbReference>
<evidence type="ECO:0000256" key="7">
    <source>
        <dbReference type="ARBA" id="ARBA00022840"/>
    </source>
</evidence>
<dbReference type="InterPro" id="IPR050167">
    <property type="entry name" value="Ser_Thr_protein_kinase"/>
</dbReference>
<comment type="similarity">
    <text evidence="1">Belongs to the protein kinase superfamily. TKL Ser/Thr protein kinase family. RAF subfamily.</text>
</comment>
<dbReference type="EMBL" id="CM000780">
    <property type="protein sequence ID" value="AQK59567.1"/>
    <property type="molecule type" value="Genomic_DNA"/>
</dbReference>
<comment type="catalytic activity">
    <reaction evidence="9">
        <text>L-seryl-[protein] + ATP = O-phospho-L-seryl-[protein] + ADP + H(+)</text>
        <dbReference type="Rhea" id="RHEA:17989"/>
        <dbReference type="Rhea" id="RHEA-COMP:9863"/>
        <dbReference type="Rhea" id="RHEA-COMP:11604"/>
        <dbReference type="ChEBI" id="CHEBI:15378"/>
        <dbReference type="ChEBI" id="CHEBI:29999"/>
        <dbReference type="ChEBI" id="CHEBI:30616"/>
        <dbReference type="ChEBI" id="CHEBI:83421"/>
        <dbReference type="ChEBI" id="CHEBI:456216"/>
        <dbReference type="EC" id="2.7.11.1"/>
    </reaction>
</comment>
<dbReference type="SMART" id="SM00220">
    <property type="entry name" value="S_TKc"/>
    <property type="match status" value="1"/>
</dbReference>
<dbReference type="AlphaFoldDB" id="A0A1D6QPV0"/>
<evidence type="ECO:0000256" key="10">
    <source>
        <dbReference type="SAM" id="MobiDB-lite"/>
    </source>
</evidence>
<dbReference type="FunFam" id="3.30.200.20:FF:000060">
    <property type="entry name" value="Serine/threonine-protein kinase isoform 1"/>
    <property type="match status" value="1"/>
</dbReference>
<feature type="region of interest" description="Disordered" evidence="10">
    <location>
        <begin position="435"/>
        <end position="514"/>
    </location>
</feature>
<comment type="catalytic activity">
    <reaction evidence="8">
        <text>L-threonyl-[protein] + ATP = O-phospho-L-threonyl-[protein] + ADP + H(+)</text>
        <dbReference type="Rhea" id="RHEA:46608"/>
        <dbReference type="Rhea" id="RHEA-COMP:11060"/>
        <dbReference type="Rhea" id="RHEA-COMP:11605"/>
        <dbReference type="ChEBI" id="CHEBI:15378"/>
        <dbReference type="ChEBI" id="CHEBI:30013"/>
        <dbReference type="ChEBI" id="CHEBI:30616"/>
        <dbReference type="ChEBI" id="CHEBI:61977"/>
        <dbReference type="ChEBI" id="CHEBI:456216"/>
        <dbReference type="EC" id="2.7.11.1"/>
    </reaction>
</comment>
<feature type="compositionally biased region" description="Polar residues" evidence="10">
    <location>
        <begin position="440"/>
        <end position="458"/>
    </location>
</feature>
<reference evidence="12" key="1">
    <citation type="submission" date="2015-12" db="EMBL/GenBank/DDBJ databases">
        <title>Update maize B73 reference genome by single molecule sequencing technologies.</title>
        <authorList>
            <consortium name="Maize Genome Sequencing Project"/>
            <person name="Ware D."/>
        </authorList>
    </citation>
    <scope>NUCLEOTIDE SEQUENCE</scope>
    <source>
        <tissue evidence="12">Seedling</tissue>
    </source>
</reference>
<dbReference type="InParanoid" id="A0A1D6QPV0"/>
<name>A0A1D6QPV0_MAIZE</name>
<dbReference type="GO" id="GO:0005524">
    <property type="term" value="F:ATP binding"/>
    <property type="evidence" value="ECO:0007669"/>
    <property type="project" value="UniProtKB-KW"/>
</dbReference>
<dbReference type="SMR" id="A0A1D6QPV0"/>
<dbReference type="PROSITE" id="PS00108">
    <property type="entry name" value="PROTEIN_KINASE_ST"/>
    <property type="match status" value="1"/>
</dbReference>
<dbReference type="InterPro" id="IPR000719">
    <property type="entry name" value="Prot_kinase_dom"/>
</dbReference>
<feature type="region of interest" description="Disordered" evidence="10">
    <location>
        <begin position="1"/>
        <end position="23"/>
    </location>
</feature>
<evidence type="ECO:0000256" key="1">
    <source>
        <dbReference type="ARBA" id="ARBA00010507"/>
    </source>
</evidence>
<evidence type="ECO:0000256" key="8">
    <source>
        <dbReference type="ARBA" id="ARBA00047899"/>
    </source>
</evidence>
<dbReference type="GO" id="GO:0004674">
    <property type="term" value="F:protein serine/threonine kinase activity"/>
    <property type="evidence" value="ECO:0007669"/>
    <property type="project" value="UniProtKB-KW"/>
</dbReference>
<evidence type="ECO:0000313" key="12">
    <source>
        <dbReference type="EMBL" id="AQK59567.1"/>
    </source>
</evidence>
<dbReference type="InterPro" id="IPR055164">
    <property type="entry name" value="EDR1/CTR1/ARMC3-like_pept-like"/>
</dbReference>
<dbReference type="IntAct" id="A0A1D6QPV0">
    <property type="interactions" value="5"/>
</dbReference>
<gene>
    <name evidence="12" type="ORF">ZEAMMB73_Zm00001d053515</name>
</gene>
<dbReference type="InterPro" id="IPR011009">
    <property type="entry name" value="Kinase-like_dom_sf"/>
</dbReference>
<dbReference type="Gene3D" id="1.10.510.10">
    <property type="entry name" value="Transferase(Phosphotransferase) domain 1"/>
    <property type="match status" value="1"/>
</dbReference>
<evidence type="ECO:0000256" key="5">
    <source>
        <dbReference type="ARBA" id="ARBA00022741"/>
    </source>
</evidence>
<dbReference type="FunCoup" id="A0A1D6QPV0">
    <property type="interactions" value="198"/>
</dbReference>
<organism evidence="12">
    <name type="scientific">Zea mays</name>
    <name type="common">Maize</name>
    <dbReference type="NCBI Taxonomy" id="4577"/>
    <lineage>
        <taxon>Eukaryota</taxon>
        <taxon>Viridiplantae</taxon>
        <taxon>Streptophyta</taxon>
        <taxon>Embryophyta</taxon>
        <taxon>Tracheophyta</taxon>
        <taxon>Spermatophyta</taxon>
        <taxon>Magnoliopsida</taxon>
        <taxon>Liliopsida</taxon>
        <taxon>Poales</taxon>
        <taxon>Poaceae</taxon>
        <taxon>PACMAD clade</taxon>
        <taxon>Panicoideae</taxon>
        <taxon>Andropogonodae</taxon>
        <taxon>Andropogoneae</taxon>
        <taxon>Tripsacinae</taxon>
        <taxon>Zea</taxon>
    </lineage>
</organism>
<feature type="domain" description="Protein kinase" evidence="11">
    <location>
        <begin position="592"/>
        <end position="847"/>
    </location>
</feature>
<evidence type="ECO:0000256" key="6">
    <source>
        <dbReference type="ARBA" id="ARBA00022777"/>
    </source>
</evidence>
<dbReference type="SUPFAM" id="SSF56112">
    <property type="entry name" value="Protein kinase-like (PK-like)"/>
    <property type="match status" value="1"/>
</dbReference>
<dbReference type="InterPro" id="IPR001245">
    <property type="entry name" value="Ser-Thr/Tyr_kinase_cat_dom"/>
</dbReference>
<dbReference type="EC" id="2.7.11.1" evidence="2"/>
<dbReference type="Gene3D" id="3.30.200.20">
    <property type="entry name" value="Phosphorylase Kinase, domain 1"/>
    <property type="match status" value="1"/>
</dbReference>
<evidence type="ECO:0000256" key="4">
    <source>
        <dbReference type="ARBA" id="ARBA00022679"/>
    </source>
</evidence>
<keyword evidence="3" id="KW-0723">Serine/threonine-protein kinase</keyword>
<dbReference type="STRING" id="4577.A0A1D6QPV0"/>
<dbReference type="InterPro" id="IPR008271">
    <property type="entry name" value="Ser/Thr_kinase_AS"/>
</dbReference>
<evidence type="ECO:0000259" key="11">
    <source>
        <dbReference type="PROSITE" id="PS50011"/>
    </source>
</evidence>
<feature type="compositionally biased region" description="Basic and acidic residues" evidence="10">
    <location>
        <begin position="7"/>
        <end position="17"/>
    </location>
</feature>
<sequence>MDDLPGDEGRSQTHPSDRNWPSHLEQKFQSLPLTKQERNFDSAYSSLDSREVGHSLQAAQTLWSSGSLSGPIPNGFYSIIPEKRLKEHFDTIPSPDDLYSLGIEGFKAEIILVDIERDKKLSALKQLCTALVKGLNSNPAAMIKKIAGLVFDFYNRPNPHLSPARTSSEDLSNLLENRGVQLLGQIRHGSCRPKAILFKVLADSVGIDSKLLVGIPNEEPHGYDNSSKHMSVVVILKSAEFLVDLMRFPGQLVPFSSKAVVTSHMSATGESDSADYDSCDSPLEPNSPLCAQRQEQDDGNRSFKVLSLRNIMLKSTNSMEGKMSCSSHSEPNVANAFCGRSRDKVVDEHQRTASSRLPQHIVSYCVTLITEAVVDLGLDAYDLEQPPPADDLEQPSPIGFFFSNAFLCSCSPEHPLSRVRGRSMLGDKQYGGAVAVSRSDGASTSNTHRARRSTNITPEISDDIVRAVRAMSESMRQNRLSREQKDGSLGSSNDSMKHEPAGDSNDDEASTRRPSALEGLRRQFNSQKAVSLPSSPNRSGILGLRSPSDYTEADLMATWNEVLQSSPFLNKPLLPYEEWCIEFSEITVGIRVGVGKCIIRRFFGEVFRGLWNGTDVAIKVFLEQDLTTENMKDFCNEISILSRLRHPNVILFLGACMKPPHLSLVTEYMEVGSLYSLIHSKTQKTKLHWKRRLKMLRDICRGLMCMHRLKIVHRDLKSANCLVNKYWTVKICDFGLSRVMSNSAMNDNSSAGTPEWMAPELIRNEPFTEKCDIFSFGVIMWELCTLCRPWEGIPPVQIVYSVANDGARLEIPDGPLGSLIADCWAEPERRPCCQEILTRLLDCEYTLC</sequence>
<dbReference type="Pfam" id="PF07714">
    <property type="entry name" value="PK_Tyr_Ser-Thr"/>
    <property type="match status" value="1"/>
</dbReference>
<evidence type="ECO:0000256" key="3">
    <source>
        <dbReference type="ARBA" id="ARBA00022527"/>
    </source>
</evidence>
<keyword evidence="6 12" id="KW-0418">Kinase</keyword>
<evidence type="ECO:0000256" key="9">
    <source>
        <dbReference type="ARBA" id="ARBA00048679"/>
    </source>
</evidence>
<protein>
    <recommendedName>
        <fullName evidence="2">non-specific serine/threonine protein kinase</fullName>
        <ecNumber evidence="2">2.7.11.1</ecNumber>
    </recommendedName>
</protein>
<accession>A0A1D6QPV0</accession>
<keyword evidence="4" id="KW-0808">Transferase</keyword>
<evidence type="ECO:0000256" key="2">
    <source>
        <dbReference type="ARBA" id="ARBA00012513"/>
    </source>
</evidence>
<keyword evidence="7" id="KW-0067">ATP-binding</keyword>
<dbReference type="PANTHER" id="PTHR23257:SF821">
    <property type="entry name" value="ATP BINDING PROTEIN"/>
    <property type="match status" value="1"/>
</dbReference>
<dbReference type="ExpressionAtlas" id="A0A1D6QPV0">
    <property type="expression patterns" value="baseline and differential"/>
</dbReference>
<proteinExistence type="inferred from homology"/>
<feature type="region of interest" description="Disordered" evidence="10">
    <location>
        <begin position="270"/>
        <end position="298"/>
    </location>
</feature>
<keyword evidence="5" id="KW-0547">Nucleotide-binding</keyword>
<dbReference type="CDD" id="cd13999">
    <property type="entry name" value="STKc_MAP3K-like"/>
    <property type="match status" value="1"/>
</dbReference>
<dbReference type="Pfam" id="PF14381">
    <property type="entry name" value="EDR1_CTR1_ARMC3_pept"/>
    <property type="match status" value="1"/>
</dbReference>
<dbReference type="PANTHER" id="PTHR23257">
    <property type="entry name" value="SERINE-THREONINE PROTEIN KINASE"/>
    <property type="match status" value="1"/>
</dbReference>